<evidence type="ECO:0000313" key="2">
    <source>
        <dbReference type="Proteomes" id="UP001184150"/>
    </source>
</evidence>
<name>A0ABU1MQS9_9SPHN</name>
<dbReference type="InterPro" id="IPR036291">
    <property type="entry name" value="NAD(P)-bd_dom_sf"/>
</dbReference>
<accession>A0ABU1MQS9</accession>
<dbReference type="InterPro" id="IPR002347">
    <property type="entry name" value="SDR_fam"/>
</dbReference>
<reference evidence="1 2" key="1">
    <citation type="submission" date="2023-07" db="EMBL/GenBank/DDBJ databases">
        <title>Sorghum-associated microbial communities from plants grown in Nebraska, USA.</title>
        <authorList>
            <person name="Schachtman D."/>
        </authorList>
    </citation>
    <scope>NUCLEOTIDE SEQUENCE [LARGE SCALE GENOMIC DNA]</scope>
    <source>
        <strain evidence="1 2">DS1027</strain>
    </source>
</reference>
<dbReference type="PRINTS" id="PR00081">
    <property type="entry name" value="GDHRDH"/>
</dbReference>
<dbReference type="SUPFAM" id="SSF51735">
    <property type="entry name" value="NAD(P)-binding Rossmann-fold domains"/>
    <property type="match status" value="1"/>
</dbReference>
<protein>
    <submittedName>
        <fullName evidence="1">NAD(P)-dependent dehydrogenase (Short-subunit alcohol dehydrogenase family)</fullName>
    </submittedName>
</protein>
<organism evidence="1 2">
    <name type="scientific">Novosphingobium capsulatum</name>
    <dbReference type="NCBI Taxonomy" id="13688"/>
    <lineage>
        <taxon>Bacteria</taxon>
        <taxon>Pseudomonadati</taxon>
        <taxon>Pseudomonadota</taxon>
        <taxon>Alphaproteobacteria</taxon>
        <taxon>Sphingomonadales</taxon>
        <taxon>Sphingomonadaceae</taxon>
        <taxon>Novosphingobium</taxon>
    </lineage>
</organism>
<dbReference type="EMBL" id="JAVDRD010000011">
    <property type="protein sequence ID" value="MDR6512688.1"/>
    <property type="molecule type" value="Genomic_DNA"/>
</dbReference>
<evidence type="ECO:0000313" key="1">
    <source>
        <dbReference type="EMBL" id="MDR6512688.1"/>
    </source>
</evidence>
<dbReference type="PANTHER" id="PTHR43544">
    <property type="entry name" value="SHORT-CHAIN DEHYDROGENASE/REDUCTASE"/>
    <property type="match status" value="1"/>
</dbReference>
<dbReference type="RefSeq" id="WP_309806164.1">
    <property type="nucleotide sequence ID" value="NZ_JAVDRD010000011.1"/>
</dbReference>
<proteinExistence type="predicted"/>
<dbReference type="InterPro" id="IPR051468">
    <property type="entry name" value="Fungal_SecMetab_SDRs"/>
</dbReference>
<gene>
    <name evidence="1" type="ORF">J2792_003573</name>
</gene>
<comment type="caution">
    <text evidence="1">The sequence shown here is derived from an EMBL/GenBank/DDBJ whole genome shotgun (WGS) entry which is preliminary data.</text>
</comment>
<keyword evidence="2" id="KW-1185">Reference proteome</keyword>
<dbReference type="Gene3D" id="3.40.50.720">
    <property type="entry name" value="NAD(P)-binding Rossmann-like Domain"/>
    <property type="match status" value="1"/>
</dbReference>
<dbReference type="Proteomes" id="UP001184150">
    <property type="component" value="Unassembled WGS sequence"/>
</dbReference>
<dbReference type="Pfam" id="PF00106">
    <property type="entry name" value="adh_short"/>
    <property type="match status" value="1"/>
</dbReference>
<dbReference type="PANTHER" id="PTHR43544:SF12">
    <property type="entry name" value="NAD(P)-BINDING ROSSMANN-FOLD SUPERFAMILY PROTEIN"/>
    <property type="match status" value="1"/>
</dbReference>
<sequence length="247" mass="26009">MTVHDEQARGRHVAVFGASGGIGAALVAALARQDDVAVVHAGARRRVEAIAKVRPFTFDYADEASVAQACTVLAQQGPLDMVLVATGQLTLPDGTPPEKSVRYLGQAALAQQFAINTIGPALIMAHVPALLSRDRRGVFAVLSARVGSISDNRLGGWHGYRAAKAALNMLLRGLAIELARSHPQAVAAALHPGTVDTALSAPFQRGVRPEKLFSPDYSAGALLDVLEQLQPADSGKLWAWDGAEIPF</sequence>